<dbReference type="GO" id="GO:0071949">
    <property type="term" value="F:FAD binding"/>
    <property type="evidence" value="ECO:0007669"/>
    <property type="project" value="InterPro"/>
</dbReference>
<evidence type="ECO:0000256" key="11">
    <source>
        <dbReference type="ARBA" id="ARBA00022827"/>
    </source>
</evidence>
<comment type="function">
    <text evidence="2 20">Cell wall formation.</text>
</comment>
<dbReference type="Pfam" id="PF01565">
    <property type="entry name" value="FAD_binding_4"/>
    <property type="match status" value="1"/>
</dbReference>
<dbReference type="EC" id="1.3.1.98" evidence="6 20"/>
<name>A0A4V2GIV8_9GAMM</name>
<sequence>MTALRGQLTTSVPMARHTTWRVGGPAERVYEPADSGDLAAFLASDQAIEPLFWLGLGSNLLIRDGGLRGTVIRLHRGLSSVTDLGAGRVRADAGVPCAKLARWCGRRGYEGAAFFAGIPGTIGGALAMNAGAWGGDTWSQVESVETVSRSGHVRERDPADYEVNYREVRGVADEWFTAATFRFQPGADPAQLKARVRGLLRERAEKQPTGIASGGSVFRNPPGDHAARLIDAAGLKGACEGGARVADKHANFIVHDGDACAADIESLIGRIQSRVQAVHGIALQTEVRIIGEAGSHDA</sequence>
<evidence type="ECO:0000313" key="23">
    <source>
        <dbReference type="Proteomes" id="UP000292298"/>
    </source>
</evidence>
<comment type="similarity">
    <text evidence="5 20">Belongs to the MurB family.</text>
</comment>
<keyword evidence="14 20" id="KW-0573">Peptidoglycan synthesis</keyword>
<keyword evidence="17 20" id="KW-0961">Cell wall biogenesis/degradation</keyword>
<dbReference type="InterPro" id="IPR016169">
    <property type="entry name" value="FAD-bd_PCMH_sub2"/>
</dbReference>
<dbReference type="HAMAP" id="MF_00037">
    <property type="entry name" value="MurB"/>
    <property type="match status" value="1"/>
</dbReference>
<dbReference type="AlphaFoldDB" id="A0A4V2GIV8"/>
<dbReference type="RefSeq" id="WP_130502269.1">
    <property type="nucleotide sequence ID" value="NZ_SHLI01000001.1"/>
</dbReference>
<dbReference type="SUPFAM" id="SSF56194">
    <property type="entry name" value="Uridine diphospho-N-Acetylenolpyruvylglucosamine reductase, MurB, C-terminal domain"/>
    <property type="match status" value="1"/>
</dbReference>
<feature type="active site" evidence="20">
    <location>
        <position position="166"/>
    </location>
</feature>
<keyword evidence="23" id="KW-1185">Reference proteome</keyword>
<evidence type="ECO:0000256" key="3">
    <source>
        <dbReference type="ARBA" id="ARBA00004496"/>
    </source>
</evidence>
<dbReference type="InterPro" id="IPR016166">
    <property type="entry name" value="FAD-bd_PCMH"/>
</dbReference>
<gene>
    <name evidence="20" type="primary">murB</name>
    <name evidence="22" type="ORF">EV698_0149</name>
</gene>
<keyword evidence="16 20" id="KW-0131">Cell cycle</keyword>
<dbReference type="InterPro" id="IPR011601">
    <property type="entry name" value="MurB_C"/>
</dbReference>
<feature type="active site" evidence="20">
    <location>
        <position position="286"/>
    </location>
</feature>
<dbReference type="Pfam" id="PF02873">
    <property type="entry name" value="MurB_C"/>
    <property type="match status" value="1"/>
</dbReference>
<dbReference type="Gene3D" id="3.30.43.10">
    <property type="entry name" value="Uridine Diphospho-n-acetylenolpyruvylglucosamine Reductase, domain 2"/>
    <property type="match status" value="1"/>
</dbReference>
<evidence type="ECO:0000256" key="7">
    <source>
        <dbReference type="ARBA" id="ARBA00015188"/>
    </source>
</evidence>
<dbReference type="PROSITE" id="PS51387">
    <property type="entry name" value="FAD_PCMH"/>
    <property type="match status" value="1"/>
</dbReference>
<dbReference type="GO" id="GO:0005829">
    <property type="term" value="C:cytosol"/>
    <property type="evidence" value="ECO:0007669"/>
    <property type="project" value="TreeGrafter"/>
</dbReference>
<evidence type="ECO:0000256" key="10">
    <source>
        <dbReference type="ARBA" id="ARBA00022630"/>
    </source>
</evidence>
<dbReference type="Proteomes" id="UP000292298">
    <property type="component" value="Unassembled WGS sequence"/>
</dbReference>
<evidence type="ECO:0000259" key="21">
    <source>
        <dbReference type="PROSITE" id="PS51387"/>
    </source>
</evidence>
<dbReference type="PANTHER" id="PTHR21071">
    <property type="entry name" value="UDP-N-ACETYLENOLPYRUVOYLGLUCOSAMINE REDUCTASE"/>
    <property type="match status" value="1"/>
</dbReference>
<comment type="catalytic activity">
    <reaction evidence="19 20">
        <text>UDP-N-acetyl-alpha-D-muramate + NADP(+) = UDP-N-acetyl-3-O-(1-carboxyvinyl)-alpha-D-glucosamine + NADPH + H(+)</text>
        <dbReference type="Rhea" id="RHEA:12248"/>
        <dbReference type="ChEBI" id="CHEBI:15378"/>
        <dbReference type="ChEBI" id="CHEBI:57783"/>
        <dbReference type="ChEBI" id="CHEBI:58349"/>
        <dbReference type="ChEBI" id="CHEBI:68483"/>
        <dbReference type="ChEBI" id="CHEBI:70757"/>
        <dbReference type="EC" id="1.3.1.98"/>
    </reaction>
</comment>
<keyword evidence="9 20" id="KW-0132">Cell division</keyword>
<evidence type="ECO:0000256" key="17">
    <source>
        <dbReference type="ARBA" id="ARBA00023316"/>
    </source>
</evidence>
<dbReference type="NCBIfam" id="TIGR00179">
    <property type="entry name" value="murB"/>
    <property type="match status" value="1"/>
</dbReference>
<evidence type="ECO:0000256" key="2">
    <source>
        <dbReference type="ARBA" id="ARBA00003921"/>
    </source>
</evidence>
<comment type="caution">
    <text evidence="22">The sequence shown here is derived from an EMBL/GenBank/DDBJ whole genome shotgun (WGS) entry which is preliminary data.</text>
</comment>
<dbReference type="InterPro" id="IPR036635">
    <property type="entry name" value="MurB_C_sf"/>
</dbReference>
<reference evidence="22 23" key="1">
    <citation type="submission" date="2019-02" db="EMBL/GenBank/DDBJ databases">
        <title>Genomic Encyclopedia of Type Strains, Phase IV (KMG-IV): sequencing the most valuable type-strain genomes for metagenomic binning, comparative biology and taxonomic classification.</title>
        <authorList>
            <person name="Goeker M."/>
        </authorList>
    </citation>
    <scope>NUCLEOTIDE SEQUENCE [LARGE SCALE GENOMIC DNA]</scope>
    <source>
        <strain evidence="22 23">DSM 21056</strain>
    </source>
</reference>
<evidence type="ECO:0000313" key="22">
    <source>
        <dbReference type="EMBL" id="RZU97915.1"/>
    </source>
</evidence>
<dbReference type="Gene3D" id="3.90.78.10">
    <property type="entry name" value="UDP-N-acetylenolpyruvoylglucosamine reductase, C-terminal domain"/>
    <property type="match status" value="1"/>
</dbReference>
<dbReference type="OrthoDB" id="9804753at2"/>
<keyword evidence="13 20" id="KW-0133">Cell shape</keyword>
<dbReference type="InterPro" id="IPR036318">
    <property type="entry name" value="FAD-bd_PCMH-like_sf"/>
</dbReference>
<evidence type="ECO:0000256" key="5">
    <source>
        <dbReference type="ARBA" id="ARBA00010485"/>
    </source>
</evidence>
<comment type="subcellular location">
    <subcellularLocation>
        <location evidence="3 20">Cytoplasm</location>
    </subcellularLocation>
</comment>
<proteinExistence type="inferred from homology"/>
<dbReference type="InterPro" id="IPR016167">
    <property type="entry name" value="FAD-bd_PCMH_sub1"/>
</dbReference>
<evidence type="ECO:0000256" key="15">
    <source>
        <dbReference type="ARBA" id="ARBA00023002"/>
    </source>
</evidence>
<keyword evidence="11 20" id="KW-0274">FAD</keyword>
<evidence type="ECO:0000256" key="9">
    <source>
        <dbReference type="ARBA" id="ARBA00022618"/>
    </source>
</evidence>
<keyword evidence="10 20" id="KW-0285">Flavoprotein</keyword>
<dbReference type="GO" id="GO:0009252">
    <property type="term" value="P:peptidoglycan biosynthetic process"/>
    <property type="evidence" value="ECO:0007669"/>
    <property type="project" value="UniProtKB-UniRule"/>
</dbReference>
<feature type="domain" description="FAD-binding PCMH-type" evidence="21">
    <location>
        <begin position="22"/>
        <end position="186"/>
    </location>
</feature>
<dbReference type="GO" id="GO:0008360">
    <property type="term" value="P:regulation of cell shape"/>
    <property type="evidence" value="ECO:0007669"/>
    <property type="project" value="UniProtKB-KW"/>
</dbReference>
<dbReference type="PANTHER" id="PTHR21071:SF4">
    <property type="entry name" value="UDP-N-ACETYLENOLPYRUVOYLGLUCOSAMINE REDUCTASE"/>
    <property type="match status" value="1"/>
</dbReference>
<evidence type="ECO:0000256" key="8">
    <source>
        <dbReference type="ARBA" id="ARBA00022490"/>
    </source>
</evidence>
<evidence type="ECO:0000256" key="6">
    <source>
        <dbReference type="ARBA" id="ARBA00012518"/>
    </source>
</evidence>
<dbReference type="InterPro" id="IPR003170">
    <property type="entry name" value="MurB"/>
</dbReference>
<comment type="cofactor">
    <cofactor evidence="1 20">
        <name>FAD</name>
        <dbReference type="ChEBI" id="CHEBI:57692"/>
    </cofactor>
</comment>
<comment type="pathway">
    <text evidence="4 20">Cell wall biogenesis; peptidoglycan biosynthesis.</text>
</comment>
<dbReference type="Gene3D" id="3.30.465.10">
    <property type="match status" value="1"/>
</dbReference>
<keyword evidence="8 20" id="KW-0963">Cytoplasm</keyword>
<dbReference type="GO" id="GO:0051301">
    <property type="term" value="P:cell division"/>
    <property type="evidence" value="ECO:0007669"/>
    <property type="project" value="UniProtKB-KW"/>
</dbReference>
<keyword evidence="12 20" id="KW-0521">NADP</keyword>
<organism evidence="22 23">
    <name type="scientific">Spiribacter vilamensis</name>
    <dbReference type="NCBI Taxonomy" id="531306"/>
    <lineage>
        <taxon>Bacteria</taxon>
        <taxon>Pseudomonadati</taxon>
        <taxon>Pseudomonadota</taxon>
        <taxon>Gammaproteobacteria</taxon>
        <taxon>Chromatiales</taxon>
        <taxon>Ectothiorhodospiraceae</taxon>
        <taxon>Spiribacter</taxon>
    </lineage>
</organism>
<evidence type="ECO:0000256" key="16">
    <source>
        <dbReference type="ARBA" id="ARBA00023306"/>
    </source>
</evidence>
<dbReference type="GO" id="GO:0071555">
    <property type="term" value="P:cell wall organization"/>
    <property type="evidence" value="ECO:0007669"/>
    <property type="project" value="UniProtKB-KW"/>
</dbReference>
<evidence type="ECO:0000256" key="1">
    <source>
        <dbReference type="ARBA" id="ARBA00001974"/>
    </source>
</evidence>
<evidence type="ECO:0000256" key="18">
    <source>
        <dbReference type="ARBA" id="ARBA00031026"/>
    </source>
</evidence>
<dbReference type="NCBIfam" id="NF010480">
    <property type="entry name" value="PRK13905.1"/>
    <property type="match status" value="1"/>
</dbReference>
<evidence type="ECO:0000256" key="4">
    <source>
        <dbReference type="ARBA" id="ARBA00004752"/>
    </source>
</evidence>
<dbReference type="EMBL" id="SHLI01000001">
    <property type="protein sequence ID" value="RZU97915.1"/>
    <property type="molecule type" value="Genomic_DNA"/>
</dbReference>
<evidence type="ECO:0000256" key="14">
    <source>
        <dbReference type="ARBA" id="ARBA00022984"/>
    </source>
</evidence>
<dbReference type="InterPro" id="IPR006094">
    <property type="entry name" value="Oxid_FAD_bind_N"/>
</dbReference>
<keyword evidence="15 20" id="KW-0560">Oxidoreductase</keyword>
<evidence type="ECO:0000256" key="12">
    <source>
        <dbReference type="ARBA" id="ARBA00022857"/>
    </source>
</evidence>
<dbReference type="SUPFAM" id="SSF56176">
    <property type="entry name" value="FAD-binding/transporter-associated domain-like"/>
    <property type="match status" value="1"/>
</dbReference>
<feature type="active site" description="Proton donor" evidence="20">
    <location>
        <position position="216"/>
    </location>
</feature>
<protein>
    <recommendedName>
        <fullName evidence="7 20">UDP-N-acetylenolpyruvoylglucosamine reductase</fullName>
        <ecNumber evidence="6 20">1.3.1.98</ecNumber>
    </recommendedName>
    <alternativeName>
        <fullName evidence="18 20">UDP-N-acetylmuramate dehydrogenase</fullName>
    </alternativeName>
</protein>
<dbReference type="UniPathway" id="UPA00219"/>
<evidence type="ECO:0000256" key="13">
    <source>
        <dbReference type="ARBA" id="ARBA00022960"/>
    </source>
</evidence>
<evidence type="ECO:0000256" key="19">
    <source>
        <dbReference type="ARBA" id="ARBA00048914"/>
    </source>
</evidence>
<evidence type="ECO:0000256" key="20">
    <source>
        <dbReference type="HAMAP-Rule" id="MF_00037"/>
    </source>
</evidence>
<accession>A0A4V2GIV8</accession>
<dbReference type="GO" id="GO:0008762">
    <property type="term" value="F:UDP-N-acetylmuramate dehydrogenase activity"/>
    <property type="evidence" value="ECO:0007669"/>
    <property type="project" value="UniProtKB-UniRule"/>
</dbReference>